<evidence type="ECO:0000256" key="3">
    <source>
        <dbReference type="ARBA" id="ARBA00022670"/>
    </source>
</evidence>
<dbReference type="EC" id="3.4.16.-" evidence="7"/>
<evidence type="ECO:0000256" key="1">
    <source>
        <dbReference type="ARBA" id="ARBA00009431"/>
    </source>
</evidence>
<evidence type="ECO:0000256" key="6">
    <source>
        <dbReference type="ARBA" id="ARBA00023242"/>
    </source>
</evidence>
<evidence type="ECO:0000313" key="11">
    <source>
        <dbReference type="Proteomes" id="UP001163105"/>
    </source>
</evidence>
<protein>
    <recommendedName>
        <fullName evidence="7">Carboxypeptidase</fullName>
        <ecNumber evidence="7">3.4.16.-</ecNumber>
    </recommendedName>
</protein>
<keyword evidence="6" id="KW-0539">Nucleus</keyword>
<dbReference type="GO" id="GO:0003677">
    <property type="term" value="F:DNA binding"/>
    <property type="evidence" value="ECO:0007669"/>
    <property type="project" value="InterPro"/>
</dbReference>
<dbReference type="GO" id="GO:0008270">
    <property type="term" value="F:zinc ion binding"/>
    <property type="evidence" value="ECO:0007669"/>
    <property type="project" value="InterPro"/>
</dbReference>
<comment type="caution">
    <text evidence="10">The sequence shown here is derived from an EMBL/GenBank/DDBJ whole genome shotgun (WGS) entry which is preliminary data.</text>
</comment>
<gene>
    <name evidence="10" type="ORF">O9K51_08051</name>
</gene>
<dbReference type="InterPro" id="IPR001138">
    <property type="entry name" value="Zn2Cys6_DnaBD"/>
</dbReference>
<dbReference type="SUPFAM" id="SSF53474">
    <property type="entry name" value="alpha/beta-Hydrolases"/>
    <property type="match status" value="1"/>
</dbReference>
<dbReference type="PROSITE" id="PS00131">
    <property type="entry name" value="CARBOXYPEPT_SER_SER"/>
    <property type="match status" value="1"/>
</dbReference>
<feature type="compositionally biased region" description="Polar residues" evidence="8">
    <location>
        <begin position="531"/>
        <end position="541"/>
    </location>
</feature>
<keyword evidence="4 7" id="KW-0378">Hydrolase</keyword>
<keyword evidence="2 7" id="KW-0121">Carboxypeptidase</keyword>
<evidence type="ECO:0000256" key="2">
    <source>
        <dbReference type="ARBA" id="ARBA00022645"/>
    </source>
</evidence>
<evidence type="ECO:0000256" key="7">
    <source>
        <dbReference type="RuleBase" id="RU361156"/>
    </source>
</evidence>
<dbReference type="AlphaFoldDB" id="A0AB34FPQ1"/>
<keyword evidence="7" id="KW-0732">Signal</keyword>
<feature type="compositionally biased region" description="Polar residues" evidence="8">
    <location>
        <begin position="557"/>
        <end position="577"/>
    </location>
</feature>
<dbReference type="PRINTS" id="PR00724">
    <property type="entry name" value="CRBOXYPTASEC"/>
</dbReference>
<reference evidence="10" key="1">
    <citation type="submission" date="2023-01" db="EMBL/GenBank/DDBJ databases">
        <title>The growth and conidiation of Purpureocillium lavendulum are regulated by nitrogen source and histone H3K14 acetylation.</title>
        <authorList>
            <person name="Tang P."/>
            <person name="Han J."/>
            <person name="Zhang C."/>
            <person name="Tang P."/>
            <person name="Qi F."/>
            <person name="Zhang K."/>
            <person name="Liang L."/>
        </authorList>
    </citation>
    <scope>NUCLEOTIDE SEQUENCE</scope>
    <source>
        <strain evidence="10">YMF1.00683</strain>
    </source>
</reference>
<sequence length="1167" mass="128846">MAPLTALVVALVASASAQLIRNPPSVADFAISSSGSNEYHEQQLPISSHQTSRHPTPFKTGQYTLKQQDNSSCPTYGESQWTGTVDVTDTQRLFFWFFESRSDPSNDPVIIWMNGGPGGSSMVGLFHELGPCIFNMNSSEPAPNPWAWNNNASVLFLDQPAGVGFASLADEAPMPAADLDGAPGFQSFLNIFFGKMFPERANLPIHVAAESYGGHYGPVYLKHILDSRAYDSRSAFWGNITSLILVDALLDWTGNAVGTYELLCSDHFGGGGIINSTACDKIRHAMPEAERLGLLCDLSQDGHECVGLDMHYTNHIDVYYRELIESGRRSPFNIHQDCPSRPLCYTGKGNFTRYLNQGHVKSALGFPESFVYNGINLDMNTAYTLGHDPLKTTTRELGAVLDAHETGGGLGDIRVLVLNGNDDYIVNTPGQQYVYDNLRWSGQADYRISSWRALPEELAASGFWKGTDDGRLVRKVACDHTQPVCNRCRATNRERECTYTISSSRPVRHWGTAAAGRDVPAPPPPPPRHSVTLSSPTTATSADARPTAVLSPLLQDRNFQNGSSPDIVTPSGSSEDQPSGPPSAPPAPGFFGILNHSAVYEETKNTLSLLQGFQACLPGHGDAAPEQYRDPSQVLSSPMREMCLVVLRSIPTPSEGRILMRISPHPYDGWARVAAQRVLSSLYERFGTHLGPSRTNAQLEEMALFLSRNSARPLNDDEPDPDRWIGQFSGPNLRWESLGLLYTFRELGDETPREQDPCSDIEQFTCGLTRHWPEIARVCLGLCIDLTRRFSDGNSLLLQLCIRRTVAESILSGDASASCWRCLAESVSLMTFLGLHDESETPDYRPTLSSETRRRIAAHVFIMDKVIVLFTGRPPLIGHRYASTPLPLDIQDQHLIAGDEAISRALESLDERGWNTDGGLYASTSLRARLMIALIRDELIEIALGKWRQTRFDKLQAIKERQIQTMAEFPASLIYQHGELDSRSSSPGRVYAKLLIQLEHLQNLFVADRLLLRRGGGLDQSDLLLTSFEMVSLTLLFWTNKDRFALARPDFAWLVMAYATPAGGILCMELLNPSFTGAHPRNTKVTRSSIIQNLSLLIGFLDWIGPSAANGSLCANCSAVIQHVLDHTLNTTGSSSWPPEALDAMQLDFNFELFDTFEWLRTDVSTE</sequence>
<feature type="signal peptide" evidence="7">
    <location>
        <begin position="1"/>
        <end position="17"/>
    </location>
</feature>
<evidence type="ECO:0000256" key="8">
    <source>
        <dbReference type="SAM" id="MobiDB-lite"/>
    </source>
</evidence>
<organism evidence="10 11">
    <name type="scientific">Purpureocillium lavendulum</name>
    <dbReference type="NCBI Taxonomy" id="1247861"/>
    <lineage>
        <taxon>Eukaryota</taxon>
        <taxon>Fungi</taxon>
        <taxon>Dikarya</taxon>
        <taxon>Ascomycota</taxon>
        <taxon>Pezizomycotina</taxon>
        <taxon>Sordariomycetes</taxon>
        <taxon>Hypocreomycetidae</taxon>
        <taxon>Hypocreales</taxon>
        <taxon>Ophiocordycipitaceae</taxon>
        <taxon>Purpureocillium</taxon>
    </lineage>
</organism>
<name>A0AB34FPQ1_9HYPO</name>
<dbReference type="GO" id="GO:0006508">
    <property type="term" value="P:proteolysis"/>
    <property type="evidence" value="ECO:0007669"/>
    <property type="project" value="UniProtKB-KW"/>
</dbReference>
<evidence type="ECO:0000256" key="5">
    <source>
        <dbReference type="ARBA" id="ARBA00023180"/>
    </source>
</evidence>
<evidence type="ECO:0000259" key="9">
    <source>
        <dbReference type="SMART" id="SM00906"/>
    </source>
</evidence>
<feature type="region of interest" description="Disordered" evidence="8">
    <location>
        <begin position="514"/>
        <end position="588"/>
    </location>
</feature>
<dbReference type="Pfam" id="PF04082">
    <property type="entry name" value="Fungal_trans"/>
    <property type="match status" value="1"/>
</dbReference>
<dbReference type="InterPro" id="IPR007219">
    <property type="entry name" value="XnlR_reg_dom"/>
</dbReference>
<evidence type="ECO:0000313" key="10">
    <source>
        <dbReference type="EMBL" id="KAJ6440160.1"/>
    </source>
</evidence>
<dbReference type="PANTHER" id="PTHR11802:SF64">
    <property type="entry name" value="CARBOXYPEPTIDASE"/>
    <property type="match status" value="1"/>
</dbReference>
<dbReference type="Proteomes" id="UP001163105">
    <property type="component" value="Unassembled WGS sequence"/>
</dbReference>
<dbReference type="GO" id="GO:0000324">
    <property type="term" value="C:fungal-type vacuole"/>
    <property type="evidence" value="ECO:0007669"/>
    <property type="project" value="TreeGrafter"/>
</dbReference>
<dbReference type="PANTHER" id="PTHR11802">
    <property type="entry name" value="SERINE PROTEASE FAMILY S10 SERINE CARBOXYPEPTIDASE"/>
    <property type="match status" value="1"/>
</dbReference>
<dbReference type="Gene3D" id="1.10.287.410">
    <property type="match status" value="1"/>
</dbReference>
<dbReference type="EMBL" id="JAQHRD010000006">
    <property type="protein sequence ID" value="KAJ6440160.1"/>
    <property type="molecule type" value="Genomic_DNA"/>
</dbReference>
<comment type="similarity">
    <text evidence="1 7">Belongs to the peptidase S10 family.</text>
</comment>
<dbReference type="InterPro" id="IPR018202">
    <property type="entry name" value="Ser_caboxypep_ser_AS"/>
</dbReference>
<keyword evidence="3 7" id="KW-0645">Protease</keyword>
<dbReference type="Pfam" id="PF00450">
    <property type="entry name" value="Peptidase_S10"/>
    <property type="match status" value="1"/>
</dbReference>
<dbReference type="CDD" id="cd00067">
    <property type="entry name" value="GAL4"/>
    <property type="match status" value="1"/>
</dbReference>
<dbReference type="InterPro" id="IPR029058">
    <property type="entry name" value="AB_hydrolase_fold"/>
</dbReference>
<accession>A0AB34FPQ1</accession>
<dbReference type="GO" id="GO:0000981">
    <property type="term" value="F:DNA-binding transcription factor activity, RNA polymerase II-specific"/>
    <property type="evidence" value="ECO:0007669"/>
    <property type="project" value="InterPro"/>
</dbReference>
<proteinExistence type="inferred from homology"/>
<keyword evidence="11" id="KW-1185">Reference proteome</keyword>
<evidence type="ECO:0000256" key="4">
    <source>
        <dbReference type="ARBA" id="ARBA00022801"/>
    </source>
</evidence>
<dbReference type="GO" id="GO:0006351">
    <property type="term" value="P:DNA-templated transcription"/>
    <property type="evidence" value="ECO:0007669"/>
    <property type="project" value="InterPro"/>
</dbReference>
<dbReference type="InterPro" id="IPR001563">
    <property type="entry name" value="Peptidase_S10"/>
</dbReference>
<keyword evidence="5" id="KW-0325">Glycoprotein</keyword>
<dbReference type="GO" id="GO:0004185">
    <property type="term" value="F:serine-type carboxypeptidase activity"/>
    <property type="evidence" value="ECO:0007669"/>
    <property type="project" value="UniProtKB-UniRule"/>
</dbReference>
<dbReference type="SMART" id="SM00906">
    <property type="entry name" value="Fungal_trans"/>
    <property type="match status" value="1"/>
</dbReference>
<dbReference type="Gene3D" id="3.40.50.1820">
    <property type="entry name" value="alpha/beta hydrolase"/>
    <property type="match status" value="1"/>
</dbReference>
<feature type="domain" description="Xylanolytic transcriptional activator regulatory" evidence="9">
    <location>
        <begin position="819"/>
        <end position="893"/>
    </location>
</feature>
<dbReference type="CDD" id="cd12148">
    <property type="entry name" value="fungal_TF_MHR"/>
    <property type="match status" value="1"/>
</dbReference>
<feature type="compositionally biased region" description="Pro residues" evidence="8">
    <location>
        <begin position="579"/>
        <end position="588"/>
    </location>
</feature>
<feature type="chain" id="PRO_5044045271" description="Carboxypeptidase" evidence="7">
    <location>
        <begin position="18"/>
        <end position="1167"/>
    </location>
</feature>